<dbReference type="Proteomes" id="UP000076154">
    <property type="component" value="Unassembled WGS sequence"/>
</dbReference>
<accession>A0A369K4K1</accession>
<reference evidence="2" key="1">
    <citation type="submission" date="2018-04" db="EMBL/GenBank/DDBJ databases">
        <title>Whole genome sequencing of Hypsizygus marmoreus.</title>
        <authorList>
            <person name="Choi I.-G."/>
            <person name="Min B."/>
            <person name="Kim J.-G."/>
            <person name="Kim S."/>
            <person name="Oh Y.-L."/>
            <person name="Kong W.-S."/>
            <person name="Park H."/>
            <person name="Jeong J."/>
            <person name="Song E.-S."/>
        </authorList>
    </citation>
    <scope>NUCLEOTIDE SEQUENCE [LARGE SCALE GENOMIC DNA]</scope>
    <source>
        <strain evidence="2">51987-8</strain>
    </source>
</reference>
<feature type="coiled-coil region" evidence="1">
    <location>
        <begin position="173"/>
        <end position="200"/>
    </location>
</feature>
<dbReference type="EMBL" id="LUEZ02000014">
    <property type="protein sequence ID" value="RDB27697.1"/>
    <property type="molecule type" value="Genomic_DNA"/>
</dbReference>
<comment type="caution">
    <text evidence="2">The sequence shown here is derived from an EMBL/GenBank/DDBJ whole genome shotgun (WGS) entry which is preliminary data.</text>
</comment>
<keyword evidence="1" id="KW-0175">Coiled coil</keyword>
<keyword evidence="3" id="KW-1185">Reference proteome</keyword>
<organism evidence="2 3">
    <name type="scientific">Hypsizygus marmoreus</name>
    <name type="common">White beech mushroom</name>
    <name type="synonym">Agaricus marmoreus</name>
    <dbReference type="NCBI Taxonomy" id="39966"/>
    <lineage>
        <taxon>Eukaryota</taxon>
        <taxon>Fungi</taxon>
        <taxon>Dikarya</taxon>
        <taxon>Basidiomycota</taxon>
        <taxon>Agaricomycotina</taxon>
        <taxon>Agaricomycetes</taxon>
        <taxon>Agaricomycetidae</taxon>
        <taxon>Agaricales</taxon>
        <taxon>Tricholomatineae</taxon>
        <taxon>Lyophyllaceae</taxon>
        <taxon>Hypsizygus</taxon>
    </lineage>
</organism>
<proteinExistence type="predicted"/>
<feature type="non-terminal residue" evidence="2">
    <location>
        <position position="873"/>
    </location>
</feature>
<dbReference type="OrthoDB" id="3043234at2759"/>
<dbReference type="STRING" id="39966.A0A369K4K1"/>
<evidence type="ECO:0000313" key="2">
    <source>
        <dbReference type="EMBL" id="RDB27697.1"/>
    </source>
</evidence>
<dbReference type="AlphaFoldDB" id="A0A369K4K1"/>
<gene>
    <name evidence="2" type="ORF">Hypma_003275</name>
</gene>
<name>A0A369K4K1_HYPMA</name>
<dbReference type="InParanoid" id="A0A369K4K1"/>
<evidence type="ECO:0000256" key="1">
    <source>
        <dbReference type="SAM" id="Coils"/>
    </source>
</evidence>
<sequence length="873" mass="97767">MKGRQEQYLGTESSTFLALHASRKSAQNLNQAITTSVASLASKTRTGAQTKALSDTLDTLTANNTTLTTDLLACKLERDKLVRKLARAEQQLHVAKSYTVTLQDNLNDVESRGNSLLGSLEQTQTEVQKLNKRAIHLIHEKKVIRRELNKRTTALNARDTLLSEERSRVARMSSHHSEQLSSLEEKLVRAQEMAASLRHENGLLVKRLDRAKDGVQTARILKKQCTWYARKSGVYTAEARKLMRRLSKAGCAEEKVSDVILACAEAMGIKVIGIVSCRTVGHAKKEGGIYGLMQLGHEINQADATEHHTVKQLTNLSMPVFPLPRMLLMWMTRIDLLGLIKFASSRSLLQLITLHNLSSRTHNSLLKTLLLLIPRALLPLAMMLKWNGMTISENNSFRTRIMLPMARRPSGTMANGRKMCSQKISALRNSTIWISKTELDPRGINPKLTVMNVLEIKLGTAAFERMSSLEQGLVYLWVFGGCCGHKDLNAFKYGVVKMMAGYALRNQTLPVLLANKANDATIRLGADTDSAAVQRAVDSSDRGGSKLTSLSGALFNHKSEGQGYQDIHRHFMSQAKLERHGIKDHKRFPDTSNTWYQSHSYAAAELFTFLPEYLELLEERRDSKQKIGFNHLEENIAKGLADRATLIELAAMAIYRTFISWPYLRLARGPGGTIINLLDLVDLHRKLPTYCDQIAANPRLLLDDDDLEFMAIDGEPSMDPLLVTSIRLGAPELPRLETAISDMFSGAAFVVGGTFDLLTSEQRARLFIPSTNDANEGGLGSWRVHVRYHLNSTAASFSNQARHMRNNTDSFIDKLCNGDDHLYVIRGAHREDVSGVLARFREQFLASQQNRAEKARLKQIEAERKKHAELWNR</sequence>
<protein>
    <submittedName>
        <fullName evidence="2">Uncharacterized protein</fullName>
    </submittedName>
</protein>
<evidence type="ECO:0000313" key="3">
    <source>
        <dbReference type="Proteomes" id="UP000076154"/>
    </source>
</evidence>